<dbReference type="Pfam" id="PF01301">
    <property type="entry name" value="Glyco_hydro_35"/>
    <property type="match status" value="1"/>
</dbReference>
<proteinExistence type="predicted"/>
<dbReference type="GO" id="GO:0005975">
    <property type="term" value="P:carbohydrate metabolic process"/>
    <property type="evidence" value="ECO:0007669"/>
    <property type="project" value="InterPro"/>
</dbReference>
<evidence type="ECO:0000259" key="5">
    <source>
        <dbReference type="Pfam" id="PF21467"/>
    </source>
</evidence>
<comment type="caution">
    <text evidence="6">The sequence shown here is derived from an EMBL/GenBank/DDBJ whole genome shotgun (WGS) entry which is preliminary data.</text>
</comment>
<evidence type="ECO:0000256" key="2">
    <source>
        <dbReference type="ARBA" id="ARBA00023295"/>
    </source>
</evidence>
<dbReference type="OrthoDB" id="1657402at2759"/>
<protein>
    <recommendedName>
        <fullName evidence="8">Beta-galactosidase</fullName>
    </recommendedName>
</protein>
<dbReference type="Proteomes" id="UP000886885">
    <property type="component" value="Chromosome 3D"/>
</dbReference>
<dbReference type="InterPro" id="IPR026283">
    <property type="entry name" value="B-gal_1-like"/>
</dbReference>
<dbReference type="InterPro" id="IPR001944">
    <property type="entry name" value="Glycoside_Hdrlase_35"/>
</dbReference>
<evidence type="ECO:0000313" key="6">
    <source>
        <dbReference type="EMBL" id="KAG6780416.1"/>
    </source>
</evidence>
<keyword evidence="2" id="KW-0326">Glycosidase</keyword>
<sequence>MKVIILQIENEFGSYGDDKAYLHHLVKLARGHLGDGIIFSATWGTADLAFWSWQYHQLGLYTTDGGSRENLEKGTIRGDAVFSTVDFTTGDDPWPIFKLQKEFNAPGKSPPLSSEFYTGWLTHWGEKNAKTGADFTASALEKILSQNGSAVLYMVHGGTNFGFYNGANTGVDESDYKPDITSYDYDAPISESGDVENAKFNDRSLLTSALRRVIELHTAASLPSVPSDNGKMGYGPIQLQKTAFLFDLLDNINPADVVESENPLSMESVGQMFGFLLYVSEYTPKDDKSVLLIPEVHDRAQVFTLCHSEDNSRRPTHVGSIDRLSSKKLGLPNAKCASNISLFVLVPDYPVENQGHVNYGPYIFDKKGILSSVFLDGSILHGWKMIPIPFHNLNEVPKINLIIEVAHSRFSTVSTQGELKDKSGNVSEVPAFFTGHFFIKNANQIHDTFISFSGWGKGIAVVNDFNIGRYWPSFGPQCNLYVPAPILRHGENVLVILELESPSPELVIHSVDHPDFTCGSSKSSVHQL</sequence>
<name>A0A8X8A4I6_POPTO</name>
<evidence type="ECO:0000256" key="1">
    <source>
        <dbReference type="ARBA" id="ARBA00022801"/>
    </source>
</evidence>
<feature type="domain" description="Glycoside hydrolase 35 catalytic" evidence="3">
    <location>
        <begin position="52"/>
        <end position="202"/>
    </location>
</feature>
<dbReference type="InterPro" id="IPR048912">
    <property type="entry name" value="BetaGal1-like_ABD1"/>
</dbReference>
<dbReference type="InterPro" id="IPR031330">
    <property type="entry name" value="Gly_Hdrlase_35_cat"/>
</dbReference>
<dbReference type="Pfam" id="PF21317">
    <property type="entry name" value="BetaGal_ABD_1"/>
    <property type="match status" value="1"/>
</dbReference>
<dbReference type="PANTHER" id="PTHR23421">
    <property type="entry name" value="BETA-GALACTOSIDASE RELATED"/>
    <property type="match status" value="1"/>
</dbReference>
<reference evidence="6" key="1">
    <citation type="journal article" date="2020" name="bioRxiv">
        <title>Hybrid origin of Populus tomentosa Carr. identified through genome sequencing and phylogenomic analysis.</title>
        <authorList>
            <person name="An X."/>
            <person name="Gao K."/>
            <person name="Chen Z."/>
            <person name="Li J."/>
            <person name="Yang X."/>
            <person name="Yang X."/>
            <person name="Zhou J."/>
            <person name="Guo T."/>
            <person name="Zhao T."/>
            <person name="Huang S."/>
            <person name="Miao D."/>
            <person name="Khan W.U."/>
            <person name="Rao P."/>
            <person name="Ye M."/>
            <person name="Lei B."/>
            <person name="Liao W."/>
            <person name="Wang J."/>
            <person name="Ji L."/>
            <person name="Li Y."/>
            <person name="Guo B."/>
            <person name="Mustafa N.S."/>
            <person name="Li S."/>
            <person name="Yun Q."/>
            <person name="Keller S.R."/>
            <person name="Mao J."/>
            <person name="Zhang R."/>
            <person name="Strauss S.H."/>
        </authorList>
    </citation>
    <scope>NUCLEOTIDE SEQUENCE</scope>
    <source>
        <strain evidence="6">GM15</strain>
        <tissue evidence="6">Leaf</tissue>
    </source>
</reference>
<evidence type="ECO:0008006" key="8">
    <source>
        <dbReference type="Google" id="ProtNLM"/>
    </source>
</evidence>
<dbReference type="PIRSF" id="PIRSF006336">
    <property type="entry name" value="B-gal"/>
    <property type="match status" value="1"/>
</dbReference>
<gene>
    <name evidence="6" type="ORF">POTOM_013273</name>
</gene>
<accession>A0A8X8A4I6</accession>
<dbReference type="GO" id="GO:0004553">
    <property type="term" value="F:hydrolase activity, hydrolyzing O-glycosyl compounds"/>
    <property type="evidence" value="ECO:0007669"/>
    <property type="project" value="InterPro"/>
</dbReference>
<keyword evidence="7" id="KW-1185">Reference proteome</keyword>
<evidence type="ECO:0000313" key="7">
    <source>
        <dbReference type="Proteomes" id="UP000886885"/>
    </source>
</evidence>
<dbReference type="InterPro" id="IPR048913">
    <property type="entry name" value="BetaGal_gal-bd"/>
</dbReference>
<feature type="domain" description="Beta-galactosidase 1-like first all-beta" evidence="4">
    <location>
        <begin position="263"/>
        <end position="388"/>
    </location>
</feature>
<dbReference type="Pfam" id="PF21467">
    <property type="entry name" value="BetaGal_gal-bd"/>
    <property type="match status" value="1"/>
</dbReference>
<dbReference type="AlphaFoldDB" id="A0A8X8A4I6"/>
<evidence type="ECO:0000259" key="4">
    <source>
        <dbReference type="Pfam" id="PF21317"/>
    </source>
</evidence>
<evidence type="ECO:0000259" key="3">
    <source>
        <dbReference type="Pfam" id="PF01301"/>
    </source>
</evidence>
<dbReference type="EMBL" id="JAAWWB010000006">
    <property type="protein sequence ID" value="KAG6780416.1"/>
    <property type="molecule type" value="Genomic_DNA"/>
</dbReference>
<keyword evidence="1" id="KW-0378">Hydrolase</keyword>
<organism evidence="6 7">
    <name type="scientific">Populus tomentosa</name>
    <name type="common">Chinese white poplar</name>
    <dbReference type="NCBI Taxonomy" id="118781"/>
    <lineage>
        <taxon>Eukaryota</taxon>
        <taxon>Viridiplantae</taxon>
        <taxon>Streptophyta</taxon>
        <taxon>Embryophyta</taxon>
        <taxon>Tracheophyta</taxon>
        <taxon>Spermatophyta</taxon>
        <taxon>Magnoliopsida</taxon>
        <taxon>eudicotyledons</taxon>
        <taxon>Gunneridae</taxon>
        <taxon>Pentapetalae</taxon>
        <taxon>rosids</taxon>
        <taxon>fabids</taxon>
        <taxon>Malpighiales</taxon>
        <taxon>Salicaceae</taxon>
        <taxon>Saliceae</taxon>
        <taxon>Populus</taxon>
    </lineage>
</organism>
<feature type="domain" description="Beta-galactosidase galactose-binding" evidence="5">
    <location>
        <begin position="430"/>
        <end position="492"/>
    </location>
</feature>